<dbReference type="STRING" id="1249933.SAMN04489797_1571"/>
<evidence type="ECO:0000313" key="1">
    <source>
        <dbReference type="EMBL" id="SDS42394.1"/>
    </source>
</evidence>
<dbReference type="EMBL" id="LT629774">
    <property type="protein sequence ID" value="SDS42394.1"/>
    <property type="molecule type" value="Genomic_DNA"/>
</dbReference>
<dbReference type="PROSITE" id="PS51257">
    <property type="entry name" value="PROKAR_LIPOPROTEIN"/>
    <property type="match status" value="1"/>
</dbReference>
<proteinExistence type="predicted"/>
<reference evidence="1 2" key="1">
    <citation type="submission" date="2016-10" db="EMBL/GenBank/DDBJ databases">
        <authorList>
            <person name="Varghese N."/>
            <person name="Submissions S."/>
        </authorList>
    </citation>
    <scope>NUCLEOTIDE SEQUENCE [LARGE SCALE GENOMIC DNA]</scope>
    <source>
        <strain evidence="1 2">RHA_55</strain>
    </source>
</reference>
<accession>A0A1H1S363</accession>
<name>A0A1H1S363_9FLAO</name>
<dbReference type="RefSeq" id="WP_092445893.1">
    <property type="nucleotide sequence ID" value="NZ_LT629774.1"/>
</dbReference>
<protein>
    <submittedName>
        <fullName evidence="1">Uncharacterized protein</fullName>
    </submittedName>
</protein>
<gene>
    <name evidence="1" type="ORF">SAMN04489797_1571</name>
</gene>
<organism evidence="1 2">
    <name type="scientific">Winogradskyella sediminis</name>
    <dbReference type="NCBI Taxonomy" id="1382466"/>
    <lineage>
        <taxon>Bacteria</taxon>
        <taxon>Pseudomonadati</taxon>
        <taxon>Bacteroidota</taxon>
        <taxon>Flavobacteriia</taxon>
        <taxon>Flavobacteriales</taxon>
        <taxon>Flavobacteriaceae</taxon>
        <taxon>Winogradskyella</taxon>
    </lineage>
</organism>
<sequence length="322" mass="36644">MRISKVLIIAAIMTLLGCSGSDDGNSEAVDSRYKVLFNYEGDVVFIGDQTNKVIFESFSIDYYLSILGYYHDASTNSLYFIARSDFYSGFKLHHINLQELFETRDYYYSVTSVDINYNSDDYLMSGAMMESENRYHFIVTEDDYNILLKTYENGSLVETHNLTTTFDFVNFGVEGIDYLQASNKLVFIQDVFNSSSKKTSIIDLSTLNLIGEHTSFNYNYFGSFGNEQDQFLIGRRDSGFEVHEYLTDIQGNIISNNTDSYSFIGRASIGYDANDNAFEYFVEGDAREEVGTINTTTGELIKEGIEGEPHSRNSPIFYFTPN</sequence>
<dbReference type="Proteomes" id="UP000198963">
    <property type="component" value="Chromosome I"/>
</dbReference>
<dbReference type="AlphaFoldDB" id="A0A1H1S363"/>
<keyword evidence="2" id="KW-1185">Reference proteome</keyword>
<evidence type="ECO:0000313" key="2">
    <source>
        <dbReference type="Proteomes" id="UP000198963"/>
    </source>
</evidence>